<dbReference type="AlphaFoldDB" id="A0A5B6VPV3"/>
<evidence type="ECO:0000256" key="1">
    <source>
        <dbReference type="SAM" id="MobiDB-lite"/>
    </source>
</evidence>
<organism evidence="2 3">
    <name type="scientific">Gossypium australe</name>
    <dbReference type="NCBI Taxonomy" id="47621"/>
    <lineage>
        <taxon>Eukaryota</taxon>
        <taxon>Viridiplantae</taxon>
        <taxon>Streptophyta</taxon>
        <taxon>Embryophyta</taxon>
        <taxon>Tracheophyta</taxon>
        <taxon>Spermatophyta</taxon>
        <taxon>Magnoliopsida</taxon>
        <taxon>eudicotyledons</taxon>
        <taxon>Gunneridae</taxon>
        <taxon>Pentapetalae</taxon>
        <taxon>rosids</taxon>
        <taxon>malvids</taxon>
        <taxon>Malvales</taxon>
        <taxon>Malvaceae</taxon>
        <taxon>Malvoideae</taxon>
        <taxon>Gossypium</taxon>
    </lineage>
</organism>
<protein>
    <submittedName>
        <fullName evidence="2">Ty3-gypsy retrotransposon protein</fullName>
    </submittedName>
</protein>
<dbReference type="EMBL" id="SMMG02000006">
    <property type="protein sequence ID" value="KAA3471151.1"/>
    <property type="molecule type" value="Genomic_DNA"/>
</dbReference>
<evidence type="ECO:0000313" key="2">
    <source>
        <dbReference type="EMBL" id="KAA3471151.1"/>
    </source>
</evidence>
<gene>
    <name evidence="2" type="ORF">EPI10_016802</name>
</gene>
<name>A0A5B6VPV3_9ROSI</name>
<proteinExistence type="predicted"/>
<comment type="caution">
    <text evidence="2">The sequence shown here is derived from an EMBL/GenBank/DDBJ whole genome shotgun (WGS) entry which is preliminary data.</text>
</comment>
<dbReference type="OrthoDB" id="1600023at2759"/>
<sequence>MLRRYRSYPSHSNLTYDEESFKILAREVKELRNKSVSLIKVLAPSQRGKGYMEAERNNEISISPPLSRRGEL</sequence>
<keyword evidence="3" id="KW-1185">Reference proteome</keyword>
<evidence type="ECO:0000313" key="3">
    <source>
        <dbReference type="Proteomes" id="UP000325315"/>
    </source>
</evidence>
<dbReference type="Proteomes" id="UP000325315">
    <property type="component" value="Unassembled WGS sequence"/>
</dbReference>
<feature type="region of interest" description="Disordered" evidence="1">
    <location>
        <begin position="50"/>
        <end position="72"/>
    </location>
</feature>
<accession>A0A5B6VPV3</accession>
<reference evidence="3" key="1">
    <citation type="journal article" date="2019" name="Plant Biotechnol. J.">
        <title>Genome sequencing of the Australian wild diploid species Gossypium australe highlights disease resistance and delayed gland morphogenesis.</title>
        <authorList>
            <person name="Cai Y."/>
            <person name="Cai X."/>
            <person name="Wang Q."/>
            <person name="Wang P."/>
            <person name="Zhang Y."/>
            <person name="Cai C."/>
            <person name="Xu Y."/>
            <person name="Wang K."/>
            <person name="Zhou Z."/>
            <person name="Wang C."/>
            <person name="Geng S."/>
            <person name="Li B."/>
            <person name="Dong Q."/>
            <person name="Hou Y."/>
            <person name="Wang H."/>
            <person name="Ai P."/>
            <person name="Liu Z."/>
            <person name="Yi F."/>
            <person name="Sun M."/>
            <person name="An G."/>
            <person name="Cheng J."/>
            <person name="Zhang Y."/>
            <person name="Shi Q."/>
            <person name="Xie Y."/>
            <person name="Shi X."/>
            <person name="Chang Y."/>
            <person name="Huang F."/>
            <person name="Chen Y."/>
            <person name="Hong S."/>
            <person name="Mi L."/>
            <person name="Sun Q."/>
            <person name="Zhang L."/>
            <person name="Zhou B."/>
            <person name="Peng R."/>
            <person name="Zhang X."/>
            <person name="Liu F."/>
        </authorList>
    </citation>
    <scope>NUCLEOTIDE SEQUENCE [LARGE SCALE GENOMIC DNA]</scope>
    <source>
        <strain evidence="3">cv. PA1801</strain>
    </source>
</reference>